<keyword evidence="3" id="KW-0406">Ion transport</keyword>
<accession>A0A8J5ZXY9</accession>
<dbReference type="GO" id="GO:0046961">
    <property type="term" value="F:proton-transporting ATPase activity, rotational mechanism"/>
    <property type="evidence" value="ECO:0007669"/>
    <property type="project" value="TreeGrafter"/>
</dbReference>
<dbReference type="PANTHER" id="PTHR43389:SF1">
    <property type="entry name" value="V-TYPE PROTON ATPASE SUBUNIT B, KIDNEY ISOFORM"/>
    <property type="match status" value="1"/>
</dbReference>
<dbReference type="Pfam" id="PF22919">
    <property type="entry name" value="ATP-synt_VA_C"/>
    <property type="match status" value="1"/>
</dbReference>
<keyword evidence="4" id="KW-0472">Membrane</keyword>
<comment type="caution">
    <text evidence="6">The sequence shown here is derived from an EMBL/GenBank/DDBJ whole genome shotgun (WGS) entry which is preliminary data.</text>
</comment>
<comment type="similarity">
    <text evidence="1">Belongs to the ATPase alpha/beta chains family.</text>
</comment>
<evidence type="ECO:0000313" key="6">
    <source>
        <dbReference type="EMBL" id="KAG8511526.1"/>
    </source>
</evidence>
<name>A0A8J5ZXY9_GALPY</name>
<protein>
    <submittedName>
        <fullName evidence="6">V-type proton ATPase subunit B, kidney isoform</fullName>
    </submittedName>
</protein>
<keyword evidence="4" id="KW-0812">Transmembrane</keyword>
<keyword evidence="2" id="KW-0813">Transport</keyword>
<evidence type="ECO:0000256" key="3">
    <source>
        <dbReference type="ARBA" id="ARBA00023065"/>
    </source>
</evidence>
<dbReference type="InterPro" id="IPR055190">
    <property type="entry name" value="ATP-synt_VA_C"/>
</dbReference>
<dbReference type="InterPro" id="IPR027417">
    <property type="entry name" value="P-loop_NTPase"/>
</dbReference>
<evidence type="ECO:0000256" key="4">
    <source>
        <dbReference type="SAM" id="Phobius"/>
    </source>
</evidence>
<reference evidence="6" key="1">
    <citation type="journal article" date="2021" name="Evol. Appl.">
        <title>The genome of the Pyrenean desman and the effects of bottlenecks and inbreeding on the genomic landscape of an endangered species.</title>
        <authorList>
            <person name="Escoda L."/>
            <person name="Castresana J."/>
        </authorList>
    </citation>
    <scope>NUCLEOTIDE SEQUENCE</scope>
    <source>
        <strain evidence="6">IBE-C5619</strain>
    </source>
</reference>
<gene>
    <name evidence="6" type="ORF">J0S82_008750</name>
</gene>
<evidence type="ECO:0000256" key="2">
    <source>
        <dbReference type="ARBA" id="ARBA00022448"/>
    </source>
</evidence>
<proteinExistence type="inferred from homology"/>
<organism evidence="6 7">
    <name type="scientific">Galemys pyrenaicus</name>
    <name type="common">Iberian desman</name>
    <name type="synonym">Pyrenean desman</name>
    <dbReference type="NCBI Taxonomy" id="202257"/>
    <lineage>
        <taxon>Eukaryota</taxon>
        <taxon>Metazoa</taxon>
        <taxon>Chordata</taxon>
        <taxon>Craniata</taxon>
        <taxon>Vertebrata</taxon>
        <taxon>Euteleostomi</taxon>
        <taxon>Mammalia</taxon>
        <taxon>Eutheria</taxon>
        <taxon>Laurasiatheria</taxon>
        <taxon>Eulipotyphla</taxon>
        <taxon>Talpidae</taxon>
        <taxon>Galemys</taxon>
    </lineage>
</organism>
<evidence type="ECO:0000256" key="1">
    <source>
        <dbReference type="ARBA" id="ARBA00008936"/>
    </source>
</evidence>
<sequence length="248" mass="27732">MCSTNVLLVVLDQVKFAQYAEFINFIFPDRTQKRRDIFHTDVMNSTVHGHKVTIFSTAKLPHYEIADQLCHHHQNCDLNIGLVKKSKAVPDYHKDNFAVVFAAMRMNMVTARSSTDEVCHQEEMTRKDCGAVSNQLFACYTVRKDMQALKAMVGEESLSAARHYIPPHCPLPHTILCDTTTAQVFPLIHAYTILQESALEVARYMAGMGAGGISPSAALVLLLLLLLVGLAARVGQYCWSWHPHDAAY</sequence>
<keyword evidence="7" id="KW-1185">Reference proteome</keyword>
<dbReference type="Gene3D" id="3.40.50.300">
    <property type="entry name" value="P-loop containing nucleotide triphosphate hydrolases"/>
    <property type="match status" value="1"/>
</dbReference>
<dbReference type="PANTHER" id="PTHR43389">
    <property type="entry name" value="V-TYPE PROTON ATPASE SUBUNIT B"/>
    <property type="match status" value="1"/>
</dbReference>
<dbReference type="InterPro" id="IPR022879">
    <property type="entry name" value="V-ATPase_su_B/beta"/>
</dbReference>
<keyword evidence="4" id="KW-1133">Transmembrane helix</keyword>
<dbReference type="EMBL" id="JAGFMF010011830">
    <property type="protein sequence ID" value="KAG8511526.1"/>
    <property type="molecule type" value="Genomic_DNA"/>
</dbReference>
<dbReference type="GO" id="GO:0007035">
    <property type="term" value="P:vacuolar acidification"/>
    <property type="evidence" value="ECO:0007669"/>
    <property type="project" value="TreeGrafter"/>
</dbReference>
<feature type="transmembrane region" description="Helical" evidence="4">
    <location>
        <begin position="213"/>
        <end position="232"/>
    </location>
</feature>
<dbReference type="AlphaFoldDB" id="A0A8J5ZXY9"/>
<feature type="domain" description="ATP synthase A/B type C-terminal" evidence="5">
    <location>
        <begin position="122"/>
        <end position="160"/>
    </location>
</feature>
<evidence type="ECO:0000313" key="7">
    <source>
        <dbReference type="Proteomes" id="UP000700334"/>
    </source>
</evidence>
<evidence type="ECO:0000259" key="5">
    <source>
        <dbReference type="Pfam" id="PF22919"/>
    </source>
</evidence>
<dbReference type="Proteomes" id="UP000700334">
    <property type="component" value="Unassembled WGS sequence"/>
</dbReference>